<evidence type="ECO:0000313" key="2">
    <source>
        <dbReference type="Proteomes" id="UP001139193"/>
    </source>
</evidence>
<name>A0A9X2AJF4_9BACT</name>
<reference evidence="1" key="1">
    <citation type="submission" date="2022-03" db="EMBL/GenBank/DDBJ databases">
        <title>Bacterial whole genome sequence for Hymenobacter sp. DH14.</title>
        <authorList>
            <person name="Le V."/>
        </authorList>
    </citation>
    <scope>NUCLEOTIDE SEQUENCE</scope>
    <source>
        <strain evidence="1">DH14</strain>
    </source>
</reference>
<organism evidence="1 2">
    <name type="scientific">Hymenobacter cyanobacteriorum</name>
    <dbReference type="NCBI Taxonomy" id="2926463"/>
    <lineage>
        <taxon>Bacteria</taxon>
        <taxon>Pseudomonadati</taxon>
        <taxon>Bacteroidota</taxon>
        <taxon>Cytophagia</taxon>
        <taxon>Cytophagales</taxon>
        <taxon>Hymenobacteraceae</taxon>
        <taxon>Hymenobacter</taxon>
    </lineage>
</organism>
<sequence length="325" mass="37019">MDIILNELSVKEHYLPATAEDANKLLDQWLEIVESIVRQHRTTPQFRPPFKTATSFSNLVVAADGHVFSQWVKNMPIERRALALSATKAGWFIRESYPEYRFGSPVPSHCQDSECVGFAYAIENNCLTWSLDANQEWTDYQYDLVRLVIDEDGGDIDEETISAWHIPASGLNATHQLYFDNLLSAAEKQIAQSCRSGQDLLDNWENWFSVLRLTSVAEYGLRTLPGAMVQPIAERLITLQRYFKHWDGAPADYSFLGFHTTPESPRRQKELISLTLTLPDRTDVLMDWHMRYPLGQRGAGRLFFVPDSTTLTCYIGYIGSKDGVT</sequence>
<keyword evidence="2" id="KW-1185">Reference proteome</keyword>
<dbReference type="Proteomes" id="UP001139193">
    <property type="component" value="Unassembled WGS sequence"/>
</dbReference>
<comment type="caution">
    <text evidence="1">The sequence shown here is derived from an EMBL/GenBank/DDBJ whole genome shotgun (WGS) entry which is preliminary data.</text>
</comment>
<dbReference type="EMBL" id="JALBGC010000004">
    <property type="protein sequence ID" value="MCI1188739.1"/>
    <property type="molecule type" value="Genomic_DNA"/>
</dbReference>
<accession>A0A9X2AJF4</accession>
<evidence type="ECO:0000313" key="1">
    <source>
        <dbReference type="EMBL" id="MCI1188739.1"/>
    </source>
</evidence>
<gene>
    <name evidence="1" type="ORF">MON38_15030</name>
</gene>
<proteinExistence type="predicted"/>
<protein>
    <submittedName>
        <fullName evidence="1">Uncharacterized protein</fullName>
    </submittedName>
</protein>
<dbReference type="AlphaFoldDB" id="A0A9X2AJF4"/>
<dbReference type="RefSeq" id="WP_241937001.1">
    <property type="nucleotide sequence ID" value="NZ_JALBGC010000004.1"/>
</dbReference>